<keyword evidence="7 10" id="KW-1133">Transmembrane helix</keyword>
<feature type="compositionally biased region" description="Low complexity" evidence="11">
    <location>
        <begin position="8"/>
        <end position="17"/>
    </location>
</feature>
<comment type="similarity">
    <text evidence="3 10">Belongs to the glycosyltransferase 39 family.</text>
</comment>
<keyword evidence="8 10" id="KW-0472">Membrane</keyword>
<gene>
    <name evidence="14" type="ORF">IM660_04700</name>
</gene>
<dbReference type="PANTHER" id="PTHR10050:SF46">
    <property type="entry name" value="PROTEIN O-MANNOSYL-TRANSFERASE 2"/>
    <property type="match status" value="1"/>
</dbReference>
<evidence type="ECO:0000256" key="5">
    <source>
        <dbReference type="ARBA" id="ARBA00022679"/>
    </source>
</evidence>
<dbReference type="Pfam" id="PF02366">
    <property type="entry name" value="PMT"/>
    <property type="match status" value="1"/>
</dbReference>
<comment type="pathway">
    <text evidence="2 10">Protein modification; protein glycosylation.</text>
</comment>
<keyword evidence="15" id="KW-1185">Reference proteome</keyword>
<dbReference type="InterPro" id="IPR032421">
    <property type="entry name" value="PMT_4TMC"/>
</dbReference>
<evidence type="ECO:0000256" key="7">
    <source>
        <dbReference type="ARBA" id="ARBA00022989"/>
    </source>
</evidence>
<dbReference type="InterPro" id="IPR003342">
    <property type="entry name" value="ArnT-like_N"/>
</dbReference>
<feature type="transmembrane region" description="Helical" evidence="10">
    <location>
        <begin position="262"/>
        <end position="278"/>
    </location>
</feature>
<feature type="transmembrane region" description="Helical" evidence="10">
    <location>
        <begin position="467"/>
        <end position="484"/>
    </location>
</feature>
<keyword evidence="4 10" id="KW-0328">Glycosyltransferase</keyword>
<comment type="subcellular location">
    <subcellularLocation>
        <location evidence="10">Cell membrane</location>
    </subcellularLocation>
    <subcellularLocation>
        <location evidence="1">Endomembrane system</location>
        <topology evidence="1">Multi-pass membrane protein</topology>
    </subcellularLocation>
</comment>
<keyword evidence="10" id="KW-1003">Cell membrane</keyword>
<evidence type="ECO:0000256" key="10">
    <source>
        <dbReference type="RuleBase" id="RU367007"/>
    </source>
</evidence>
<evidence type="ECO:0000256" key="6">
    <source>
        <dbReference type="ARBA" id="ARBA00022692"/>
    </source>
</evidence>
<feature type="transmembrane region" description="Helical" evidence="10">
    <location>
        <begin position="186"/>
        <end position="206"/>
    </location>
</feature>
<reference evidence="14 15" key="1">
    <citation type="submission" date="2020-10" db="EMBL/GenBank/DDBJ databases">
        <title>Haloactinobacterium sp. RN3S43, a bacterium isolated from saline soil.</title>
        <authorList>
            <person name="Sun J.-Q."/>
        </authorList>
    </citation>
    <scope>NUCLEOTIDE SEQUENCE [LARGE SCALE GENOMIC DNA]</scope>
    <source>
        <strain evidence="14 15">RN3S43</strain>
    </source>
</reference>
<dbReference type="GO" id="GO:0004169">
    <property type="term" value="F:dolichyl-phosphate-mannose-protein mannosyltransferase activity"/>
    <property type="evidence" value="ECO:0007669"/>
    <property type="project" value="UniProtKB-UniRule"/>
</dbReference>
<evidence type="ECO:0000256" key="1">
    <source>
        <dbReference type="ARBA" id="ARBA00004127"/>
    </source>
</evidence>
<feature type="transmembrane region" description="Helical" evidence="10">
    <location>
        <begin position="212"/>
        <end position="231"/>
    </location>
</feature>
<evidence type="ECO:0000313" key="14">
    <source>
        <dbReference type="EMBL" id="QOR71595.1"/>
    </source>
</evidence>
<evidence type="ECO:0000256" key="3">
    <source>
        <dbReference type="ARBA" id="ARBA00007222"/>
    </source>
</evidence>
<name>A0A7M1SVN7_9MICO</name>
<keyword evidence="5 10" id="KW-0808">Transferase</keyword>
<dbReference type="GO" id="GO:0012505">
    <property type="term" value="C:endomembrane system"/>
    <property type="evidence" value="ECO:0007669"/>
    <property type="project" value="UniProtKB-SubCell"/>
</dbReference>
<feature type="region of interest" description="Disordered" evidence="11">
    <location>
        <begin position="1"/>
        <end position="27"/>
    </location>
</feature>
<evidence type="ECO:0000256" key="2">
    <source>
        <dbReference type="ARBA" id="ARBA00004922"/>
    </source>
</evidence>
<evidence type="ECO:0000313" key="15">
    <source>
        <dbReference type="Proteomes" id="UP000593758"/>
    </source>
</evidence>
<feature type="transmembrane region" description="Helical" evidence="10">
    <location>
        <begin position="284"/>
        <end position="303"/>
    </location>
</feature>
<dbReference type="RefSeq" id="WP_193498251.1">
    <property type="nucleotide sequence ID" value="NZ_CP063169.1"/>
</dbReference>
<dbReference type="PANTHER" id="PTHR10050">
    <property type="entry name" value="DOLICHYL-PHOSPHATE-MANNOSE--PROTEIN MANNOSYLTRANSFERASE"/>
    <property type="match status" value="1"/>
</dbReference>
<organism evidence="14 15">
    <name type="scientific">Ruania alkalisoli</name>
    <dbReference type="NCBI Taxonomy" id="2779775"/>
    <lineage>
        <taxon>Bacteria</taxon>
        <taxon>Bacillati</taxon>
        <taxon>Actinomycetota</taxon>
        <taxon>Actinomycetes</taxon>
        <taxon>Micrococcales</taxon>
        <taxon>Ruaniaceae</taxon>
        <taxon>Ruania</taxon>
    </lineage>
</organism>
<protein>
    <recommendedName>
        <fullName evidence="9 10">Polyprenol-phosphate-mannose--protein mannosyltransferase</fullName>
        <ecNumber evidence="10">2.4.1.-</ecNumber>
    </recommendedName>
</protein>
<comment type="function">
    <text evidence="10">Protein O-mannosyltransferase that catalyzes the transfer of a single mannose residue from a polyprenol phospho-mannosyl lipidic donor to the hydroxyl group of selected serine and threonine residues in acceptor proteins.</text>
</comment>
<dbReference type="EC" id="2.4.1.-" evidence="10"/>
<dbReference type="EMBL" id="CP063169">
    <property type="protein sequence ID" value="QOR71595.1"/>
    <property type="molecule type" value="Genomic_DNA"/>
</dbReference>
<feature type="domain" description="Protein O-mannosyl-transferase C-terminal four TM" evidence="13">
    <location>
        <begin position="374"/>
        <end position="545"/>
    </location>
</feature>
<evidence type="ECO:0000259" key="12">
    <source>
        <dbReference type="Pfam" id="PF02366"/>
    </source>
</evidence>
<sequence length="568" mass="63677">MSPERAPDAALDAPPQAVSAATPPEPRVSRRWWHPREVDLTGRSAAEIEQSLTDRLLNPATGSRLWGWIGALLVTAVAGVLRLVHLDRPARLVFDETYYVKQAYSLLTLGYEGDWNEEPDENFAAGDFSDLRTEADYVVHPSVGKWMIAFGMRLLGAETPWGWRISAAVIGTLSVLLLARIGRRLFSSALLGCTAALFLAVDGVHITMSRVAILDVFLQFWILAAFGAVLLDREQYRRRLAARAATELASHGRFRDPWGPRVGMRWWLLVAAVCLGLACGVKWSGIYAVAVFGIVVVAWSITARRAVGAPLWFGGGALRDGIPSFLALVPTAAAVYVLTWLPWWLNPNSYNRQWATDVNAAAQAPQRTWMPDWLNSWWEYHLKMWDFHNGLVSEHTYMSHPAGWLIQWRPTSFAWRDVEDATSMDLCGAERCVGAITSVGNPIVWWGAALALLLVLWAALRRGDWRAWAILTGYAATYLPWFAYAHRTIFTFYTVALVPFVALALTFAIGALLGSRELPLRERRPGIWTAAAIVILAVVVGAFYWPVWSNQWVPYWFWRLHILLPSWV</sequence>
<evidence type="ECO:0000256" key="11">
    <source>
        <dbReference type="SAM" id="MobiDB-lite"/>
    </source>
</evidence>
<evidence type="ECO:0000256" key="4">
    <source>
        <dbReference type="ARBA" id="ARBA00022676"/>
    </source>
</evidence>
<dbReference type="GO" id="GO:0005886">
    <property type="term" value="C:plasma membrane"/>
    <property type="evidence" value="ECO:0007669"/>
    <property type="project" value="UniProtKB-SubCell"/>
</dbReference>
<dbReference type="UniPathway" id="UPA00378"/>
<dbReference type="InterPro" id="IPR027005">
    <property type="entry name" value="PMT-like"/>
</dbReference>
<accession>A0A7M1SVN7</accession>
<feature type="transmembrane region" description="Helical" evidence="10">
    <location>
        <begin position="161"/>
        <end position="179"/>
    </location>
</feature>
<keyword evidence="6 10" id="KW-0812">Transmembrane</keyword>
<feature type="transmembrane region" description="Helical" evidence="10">
    <location>
        <begin position="324"/>
        <end position="345"/>
    </location>
</feature>
<feature type="domain" description="ArnT-like N-terminal" evidence="12">
    <location>
        <begin position="159"/>
        <end position="303"/>
    </location>
</feature>
<evidence type="ECO:0000256" key="8">
    <source>
        <dbReference type="ARBA" id="ARBA00023136"/>
    </source>
</evidence>
<dbReference type="AlphaFoldDB" id="A0A7M1SVN7"/>
<proteinExistence type="inferred from homology"/>
<evidence type="ECO:0000256" key="9">
    <source>
        <dbReference type="ARBA" id="ARBA00093617"/>
    </source>
</evidence>
<dbReference type="Proteomes" id="UP000593758">
    <property type="component" value="Chromosome"/>
</dbReference>
<feature type="transmembrane region" description="Helical" evidence="10">
    <location>
        <begin position="490"/>
        <end position="514"/>
    </location>
</feature>
<dbReference type="KEGG" id="halt:IM660_04700"/>
<feature type="transmembrane region" description="Helical" evidence="10">
    <location>
        <begin position="526"/>
        <end position="547"/>
    </location>
</feature>
<feature type="transmembrane region" description="Helical" evidence="10">
    <location>
        <begin position="65"/>
        <end position="84"/>
    </location>
</feature>
<feature type="transmembrane region" description="Helical" evidence="10">
    <location>
        <begin position="443"/>
        <end position="460"/>
    </location>
</feature>
<dbReference type="Pfam" id="PF16192">
    <property type="entry name" value="PMT_4TMC"/>
    <property type="match status" value="1"/>
</dbReference>
<evidence type="ECO:0000259" key="13">
    <source>
        <dbReference type="Pfam" id="PF16192"/>
    </source>
</evidence>